<organism evidence="2 3">
    <name type="scientific">Culex pipiens pipiens</name>
    <name type="common">Northern house mosquito</name>
    <dbReference type="NCBI Taxonomy" id="38569"/>
    <lineage>
        <taxon>Eukaryota</taxon>
        <taxon>Metazoa</taxon>
        <taxon>Ecdysozoa</taxon>
        <taxon>Arthropoda</taxon>
        <taxon>Hexapoda</taxon>
        <taxon>Insecta</taxon>
        <taxon>Pterygota</taxon>
        <taxon>Neoptera</taxon>
        <taxon>Endopterygota</taxon>
        <taxon>Diptera</taxon>
        <taxon>Nematocera</taxon>
        <taxon>Culicoidea</taxon>
        <taxon>Culicidae</taxon>
        <taxon>Culicinae</taxon>
        <taxon>Culicini</taxon>
        <taxon>Culex</taxon>
        <taxon>Culex</taxon>
    </lineage>
</organism>
<dbReference type="EMBL" id="JBEHCU010006089">
    <property type="protein sequence ID" value="KAL1397909.1"/>
    <property type="molecule type" value="Genomic_DNA"/>
</dbReference>
<sequence>MIVWLFFHSSIFQDYDDGSITKQSLTGTSVTSTNDVSIASYERTCDIFRLATTQNGGGAHSGPLCGGGSIEDNVSILSTQLDLCSLPSDHAVAPPEIVLVPPEEVGDDGDEDDDEVTEKQLSE</sequence>
<accession>A0ABD1DEQ5</accession>
<dbReference type="Proteomes" id="UP001562425">
    <property type="component" value="Unassembled WGS sequence"/>
</dbReference>
<evidence type="ECO:0000256" key="1">
    <source>
        <dbReference type="SAM" id="MobiDB-lite"/>
    </source>
</evidence>
<comment type="caution">
    <text evidence="2">The sequence shown here is derived from an EMBL/GenBank/DDBJ whole genome shotgun (WGS) entry which is preliminary data.</text>
</comment>
<feature type="compositionally biased region" description="Acidic residues" evidence="1">
    <location>
        <begin position="104"/>
        <end position="116"/>
    </location>
</feature>
<keyword evidence="3" id="KW-1185">Reference proteome</keyword>
<proteinExistence type="predicted"/>
<gene>
    <name evidence="2" type="ORF">pipiens_009380</name>
</gene>
<evidence type="ECO:0000313" key="2">
    <source>
        <dbReference type="EMBL" id="KAL1397909.1"/>
    </source>
</evidence>
<evidence type="ECO:0000313" key="3">
    <source>
        <dbReference type="Proteomes" id="UP001562425"/>
    </source>
</evidence>
<protein>
    <submittedName>
        <fullName evidence="2">Uncharacterized protein</fullName>
    </submittedName>
</protein>
<dbReference type="AlphaFoldDB" id="A0ABD1DEQ5"/>
<name>A0ABD1DEQ5_CULPP</name>
<feature type="region of interest" description="Disordered" evidence="1">
    <location>
        <begin position="101"/>
        <end position="123"/>
    </location>
</feature>
<reference evidence="2 3" key="1">
    <citation type="submission" date="2024-05" db="EMBL/GenBank/DDBJ databases">
        <title>Culex pipiens pipiens assembly and annotation.</title>
        <authorList>
            <person name="Alout H."/>
            <person name="Durand T."/>
        </authorList>
    </citation>
    <scope>NUCLEOTIDE SEQUENCE [LARGE SCALE GENOMIC DNA]</scope>
    <source>
        <strain evidence="2">HA-2024</strain>
        <tissue evidence="2">Whole body</tissue>
    </source>
</reference>